<sequence length="921" mass="103529">MQKVPIRGSLYFLFFFLSLIPASGQNAGKKVTIVTPVSAHARITFGVEKLKQALTRAGYQTTVLKGTSPAGNQQIVIGQWSDAVVKPLASRYALRAAPGAGKESFTLRKDAQKPLLIAGFDASGALYGCLEVADQINKTGKLPETIAMNDRPEMVLRGTAVGIQKPVYLPGREVYEYPYTPETFPWLYDKALWIKYLDAMAENRYNSLYLWNGHPFASLVRLKDYPYAVEVDESTFKKNEEMFRFLTAEADKRGIWVIQMFYNIIVSKPFAEKHHIKTQDRNRPITPLIADYTRKSIAAFVQKYPNVGLLITLGEAMEGVGQDDVDWFTKTIIPGVKDGLKALGQTTEPPIVLRAHDSDAPRVMKAAKPLYKNLYTMAKYNGEALTTYTPRGKWAELHRTLSNIGTVHVENVHILANLEPFRYGSPDFIQKSVQAMHKVYGANGLHLYPQASYWDWPYTADKTAPRLLQLDRDWIWYKTWARYAWNSERDRSNEVTYWRNQLASQYGLPADKGKDVLEAYEQTGEISPKLLRRYGITDGNRQTLTLGMLMPQLINPFRYGLFTLLYESEAPEGEMIIEYAEKESKHEKHIGETPVQIADEVVEHGRRAVAAIDQAAGAVTKNKDEFGRLKNDIYALNAMANFYAQKARAALAVLKFKYSTDIRDLEKAVPLLESSVDHFTELVKLTKDNYLYANSMQTKQRKIPMRGVDGTYKTWEEMLPVYQKELTRFRFVIDSLKSAPPAAAKQPVFFRPATVAIQSPNVTTYSVEKGKRVFSDTTVAIEEVAPELKNLKGLQLAKAQQQQERTSLTFTASEPVKLLVGFFTEKNPNYLPAPELETDASANDYGQSEIKISNALLLKGFPPVNVHAYSFKAGTHTLNLGKGACLLLGFVDGNQAIPVFDAAGVTSDTAGNKKNIDWLFE</sequence>
<feature type="signal peptide" evidence="2">
    <location>
        <begin position="1"/>
        <end position="27"/>
    </location>
</feature>
<evidence type="ECO:0000313" key="4">
    <source>
        <dbReference type="Proteomes" id="UP000441754"/>
    </source>
</evidence>
<dbReference type="AlphaFoldDB" id="A0A7K0ES24"/>
<feature type="chain" id="PRO_5029845134" description="Beta-hexosaminidase bacterial type N-terminal domain-containing protein" evidence="2">
    <location>
        <begin position="28"/>
        <end position="921"/>
    </location>
</feature>
<dbReference type="SUPFAM" id="SSF55545">
    <property type="entry name" value="beta-N-acetylhexosaminidase-like domain"/>
    <property type="match status" value="1"/>
</dbReference>
<reference evidence="3 4" key="1">
    <citation type="journal article" date="2018" name="Antonie Van Leeuwenhoek">
        <title>Larkinella terrae sp. nov., isolated from soil on Jeju Island, South Korea.</title>
        <authorList>
            <person name="Ten L.N."/>
            <person name="Jeon J."/>
            <person name="Park S.J."/>
            <person name="Park S."/>
            <person name="Lee S.Y."/>
            <person name="Kim M.K."/>
            <person name="Jung H.Y."/>
        </authorList>
    </citation>
    <scope>NUCLEOTIDE SEQUENCE [LARGE SCALE GENOMIC DNA]</scope>
    <source>
        <strain evidence="3 4">KCTC 52001</strain>
    </source>
</reference>
<accession>A0A7K0ES24</accession>
<evidence type="ECO:0000313" key="3">
    <source>
        <dbReference type="EMBL" id="MRS64614.1"/>
    </source>
</evidence>
<dbReference type="Proteomes" id="UP000441754">
    <property type="component" value="Unassembled WGS sequence"/>
</dbReference>
<comment type="caution">
    <text evidence="3">The sequence shown here is derived from an EMBL/GenBank/DDBJ whole genome shotgun (WGS) entry which is preliminary data.</text>
</comment>
<dbReference type="GO" id="GO:0016787">
    <property type="term" value="F:hydrolase activity"/>
    <property type="evidence" value="ECO:0007669"/>
    <property type="project" value="UniProtKB-KW"/>
</dbReference>
<keyword evidence="4" id="KW-1185">Reference proteome</keyword>
<name>A0A7K0ES24_9BACT</name>
<evidence type="ECO:0008006" key="5">
    <source>
        <dbReference type="Google" id="ProtNLM"/>
    </source>
</evidence>
<evidence type="ECO:0000256" key="2">
    <source>
        <dbReference type="SAM" id="SignalP"/>
    </source>
</evidence>
<dbReference type="InterPro" id="IPR029018">
    <property type="entry name" value="Hex-like_dom2"/>
</dbReference>
<gene>
    <name evidence="3" type="ORF">GJJ30_25170</name>
</gene>
<protein>
    <recommendedName>
        <fullName evidence="5">Beta-hexosaminidase bacterial type N-terminal domain-containing protein</fullName>
    </recommendedName>
</protein>
<dbReference type="Gene3D" id="3.30.379.10">
    <property type="entry name" value="Chitobiase/beta-hexosaminidase domain 2-like"/>
    <property type="match status" value="1"/>
</dbReference>
<dbReference type="GO" id="GO:0005975">
    <property type="term" value="P:carbohydrate metabolic process"/>
    <property type="evidence" value="ECO:0007669"/>
    <property type="project" value="UniProtKB-ARBA"/>
</dbReference>
<dbReference type="EMBL" id="WJXZ01000014">
    <property type="protein sequence ID" value="MRS64614.1"/>
    <property type="molecule type" value="Genomic_DNA"/>
</dbReference>
<evidence type="ECO:0000256" key="1">
    <source>
        <dbReference type="ARBA" id="ARBA00022801"/>
    </source>
</evidence>
<keyword evidence="2" id="KW-0732">Signal</keyword>
<dbReference type="OrthoDB" id="99887at2"/>
<proteinExistence type="predicted"/>
<keyword evidence="1" id="KW-0378">Hydrolase</keyword>
<dbReference type="RefSeq" id="WP_154177934.1">
    <property type="nucleotide sequence ID" value="NZ_WJXZ01000014.1"/>
</dbReference>
<organism evidence="3 4">
    <name type="scientific">Larkinella terrae</name>
    <dbReference type="NCBI Taxonomy" id="2025311"/>
    <lineage>
        <taxon>Bacteria</taxon>
        <taxon>Pseudomonadati</taxon>
        <taxon>Bacteroidota</taxon>
        <taxon>Cytophagia</taxon>
        <taxon>Cytophagales</taxon>
        <taxon>Spirosomataceae</taxon>
        <taxon>Larkinella</taxon>
    </lineage>
</organism>